<keyword evidence="2" id="KW-1185">Reference proteome</keyword>
<sequence length="358" mass="39439">MTKKRALLWLIPTILLLLMIPFIVPSALTYAGAEELDLPEYNPVELTNPNPGPQLPLPDARGADLEHYSANPDGYVYDEATEAAWEYRDGTLYVKIENRMIGNTKVFFTWVQIADPTQLRTHVSQETSPIREAKKVNPVLAISGDWYSGRSEGIIYRNGVQMRAPKPFGNYDALIIDDQGDFHILYRPAADAFAPYEGHILHSFLFGPALVIDGELQVFDKNNYGSGAGMGLPNKTQRQAICQMDKLSYLIITTEGPKDTNAKDGGFTAQELAQLAYDMGAVNAYNLDGGNSACLLLNGVKMNRFKKGGVREITDLVYFITAEEPPVPTEVPTEVPTDVPEDIPAETPAVTEEGNTQP</sequence>
<organism evidence="1 2">
    <name type="scientific">Aristaeella lactis</name>
    <dbReference type="NCBI Taxonomy" id="3046383"/>
    <lineage>
        <taxon>Bacteria</taxon>
        <taxon>Bacillati</taxon>
        <taxon>Bacillota</taxon>
        <taxon>Clostridia</taxon>
        <taxon>Eubacteriales</taxon>
        <taxon>Aristaeellaceae</taxon>
        <taxon>Aristaeella</taxon>
    </lineage>
</organism>
<proteinExistence type="predicted"/>
<evidence type="ECO:0000313" key="1">
    <source>
        <dbReference type="EMBL" id="SMC71688.1"/>
    </source>
</evidence>
<accession>A0AC61PMW0</accession>
<dbReference type="EMBL" id="FWXZ01000004">
    <property type="protein sequence ID" value="SMC71688.1"/>
    <property type="molecule type" value="Genomic_DNA"/>
</dbReference>
<name>A0AC61PMW0_9FIRM</name>
<protein>
    <submittedName>
        <fullName evidence="1">Exopolysaccharide biosynthesis protein</fullName>
    </submittedName>
</protein>
<gene>
    <name evidence="1" type="ORF">SAMN06297397_2147</name>
</gene>
<reference evidence="1" key="1">
    <citation type="submission" date="2017-04" db="EMBL/GenBank/DDBJ databases">
        <authorList>
            <person name="Varghese N."/>
            <person name="Submissions S."/>
        </authorList>
    </citation>
    <scope>NUCLEOTIDE SEQUENCE</scope>
    <source>
        <strain evidence="1">WTE2008</strain>
    </source>
</reference>
<dbReference type="Proteomes" id="UP000192328">
    <property type="component" value="Unassembled WGS sequence"/>
</dbReference>
<comment type="caution">
    <text evidence="1">The sequence shown here is derived from an EMBL/GenBank/DDBJ whole genome shotgun (WGS) entry which is preliminary data.</text>
</comment>
<evidence type="ECO:0000313" key="2">
    <source>
        <dbReference type="Proteomes" id="UP000192328"/>
    </source>
</evidence>